<evidence type="ECO:0000313" key="4">
    <source>
        <dbReference type="EMBL" id="GAA0171307.1"/>
    </source>
</evidence>
<evidence type="ECO:0000313" key="5">
    <source>
        <dbReference type="Proteomes" id="UP001454036"/>
    </source>
</evidence>
<dbReference type="GO" id="GO:0046621">
    <property type="term" value="P:negative regulation of organ growth"/>
    <property type="evidence" value="ECO:0007669"/>
    <property type="project" value="InterPro"/>
</dbReference>
<dbReference type="SUPFAM" id="SSF57850">
    <property type="entry name" value="RING/U-box"/>
    <property type="match status" value="1"/>
</dbReference>
<keyword evidence="5" id="KW-1185">Reference proteome</keyword>
<dbReference type="Pfam" id="PF13639">
    <property type="entry name" value="zf-RING_2"/>
    <property type="match status" value="1"/>
</dbReference>
<dbReference type="EMBL" id="BAABME010007618">
    <property type="protein sequence ID" value="GAA0171307.1"/>
    <property type="molecule type" value="Genomic_DNA"/>
</dbReference>
<keyword evidence="1" id="KW-0479">Metal-binding</keyword>
<evidence type="ECO:0000256" key="2">
    <source>
        <dbReference type="SAM" id="MobiDB-lite"/>
    </source>
</evidence>
<dbReference type="FunFam" id="3.30.40.10:FF:000226">
    <property type="entry name" value="E3 ubiquitin ligase BIG BROTHER"/>
    <property type="match status" value="1"/>
</dbReference>
<dbReference type="PANTHER" id="PTHR46400">
    <property type="entry name" value="RING/U-BOX SUPERFAMILY PROTEIN"/>
    <property type="match status" value="1"/>
</dbReference>
<dbReference type="AlphaFoldDB" id="A0AAV3R4G5"/>
<dbReference type="InterPro" id="IPR013083">
    <property type="entry name" value="Znf_RING/FYVE/PHD"/>
</dbReference>
<dbReference type="PANTHER" id="PTHR46400:SF3">
    <property type="entry name" value="E3 UBIQUITIN LIGASE BIG BROTHER-LIKE PROTEIN"/>
    <property type="match status" value="1"/>
</dbReference>
<keyword evidence="1" id="KW-0862">Zinc</keyword>
<accession>A0AAV3R4G5</accession>
<sequence length="247" mass="27986">MNSNHHMEAHYTDTGYPYVEDGFTGFFQDMSQAPQPHYAHDGQAHDQGAAYWLMNMDSYRYGLSGQASTSYYGHYEVGHPFPHIGQGVRAWEYPPMMTIEEPTTIDDPSGENRISIMNDIPEEPAGSPNHQDEDNSEVAWQDNINPDNMTYEELLDLGEAIGTENRGLSEELISLLPTSKYKSGGLFSRKRSEERCVICQMRYKRGDRQVSLPCKHVYHIDCGSKWLSINKTCPVCSAEVFGDESKQ</sequence>
<reference evidence="4 5" key="1">
    <citation type="submission" date="2024-01" db="EMBL/GenBank/DDBJ databases">
        <title>The complete chloroplast genome sequence of Lithospermum erythrorhizon: insights into the phylogenetic relationship among Boraginaceae species and the maternal lineages of purple gromwells.</title>
        <authorList>
            <person name="Okada T."/>
            <person name="Watanabe K."/>
        </authorList>
    </citation>
    <scope>NUCLEOTIDE SEQUENCE [LARGE SCALE GENOMIC DNA]</scope>
</reference>
<dbReference type="SMART" id="SM00184">
    <property type="entry name" value="RING"/>
    <property type="match status" value="1"/>
</dbReference>
<dbReference type="Gene3D" id="3.30.40.10">
    <property type="entry name" value="Zinc/RING finger domain, C3HC4 (zinc finger)"/>
    <property type="match status" value="1"/>
</dbReference>
<proteinExistence type="predicted"/>
<dbReference type="InterPro" id="IPR033276">
    <property type="entry name" value="BB"/>
</dbReference>
<feature type="domain" description="RING-type" evidence="3">
    <location>
        <begin position="196"/>
        <end position="237"/>
    </location>
</feature>
<dbReference type="Proteomes" id="UP001454036">
    <property type="component" value="Unassembled WGS sequence"/>
</dbReference>
<protein>
    <recommendedName>
        <fullName evidence="3">RING-type domain-containing protein</fullName>
    </recommendedName>
</protein>
<gene>
    <name evidence="4" type="ORF">LIER_25369</name>
</gene>
<organism evidence="4 5">
    <name type="scientific">Lithospermum erythrorhizon</name>
    <name type="common">Purple gromwell</name>
    <name type="synonym">Lithospermum officinale var. erythrorhizon</name>
    <dbReference type="NCBI Taxonomy" id="34254"/>
    <lineage>
        <taxon>Eukaryota</taxon>
        <taxon>Viridiplantae</taxon>
        <taxon>Streptophyta</taxon>
        <taxon>Embryophyta</taxon>
        <taxon>Tracheophyta</taxon>
        <taxon>Spermatophyta</taxon>
        <taxon>Magnoliopsida</taxon>
        <taxon>eudicotyledons</taxon>
        <taxon>Gunneridae</taxon>
        <taxon>Pentapetalae</taxon>
        <taxon>asterids</taxon>
        <taxon>lamiids</taxon>
        <taxon>Boraginales</taxon>
        <taxon>Boraginaceae</taxon>
        <taxon>Boraginoideae</taxon>
        <taxon>Lithospermeae</taxon>
        <taxon>Lithospermum</taxon>
    </lineage>
</organism>
<dbReference type="InterPro" id="IPR001841">
    <property type="entry name" value="Znf_RING"/>
</dbReference>
<dbReference type="GO" id="GO:0004842">
    <property type="term" value="F:ubiquitin-protein transferase activity"/>
    <property type="evidence" value="ECO:0007669"/>
    <property type="project" value="InterPro"/>
</dbReference>
<dbReference type="PROSITE" id="PS50089">
    <property type="entry name" value="ZF_RING_2"/>
    <property type="match status" value="1"/>
</dbReference>
<dbReference type="GO" id="GO:0016567">
    <property type="term" value="P:protein ubiquitination"/>
    <property type="evidence" value="ECO:0007669"/>
    <property type="project" value="InterPro"/>
</dbReference>
<feature type="region of interest" description="Disordered" evidence="2">
    <location>
        <begin position="102"/>
        <end position="136"/>
    </location>
</feature>
<keyword evidence="1" id="KW-0863">Zinc-finger</keyword>
<comment type="caution">
    <text evidence="4">The sequence shown here is derived from an EMBL/GenBank/DDBJ whole genome shotgun (WGS) entry which is preliminary data.</text>
</comment>
<evidence type="ECO:0000256" key="1">
    <source>
        <dbReference type="PROSITE-ProRule" id="PRU00175"/>
    </source>
</evidence>
<dbReference type="GO" id="GO:0031624">
    <property type="term" value="F:ubiquitin conjugating enzyme binding"/>
    <property type="evidence" value="ECO:0007669"/>
    <property type="project" value="TreeGrafter"/>
</dbReference>
<name>A0AAV3R4G5_LITER</name>
<dbReference type="GO" id="GO:0008270">
    <property type="term" value="F:zinc ion binding"/>
    <property type="evidence" value="ECO:0007669"/>
    <property type="project" value="UniProtKB-KW"/>
</dbReference>
<evidence type="ECO:0000259" key="3">
    <source>
        <dbReference type="PROSITE" id="PS50089"/>
    </source>
</evidence>